<evidence type="ECO:0000313" key="2">
    <source>
        <dbReference type="Proteomes" id="UP000002734"/>
    </source>
</evidence>
<dbReference type="Proteomes" id="UP000002734">
    <property type="component" value="Chromosome"/>
</dbReference>
<gene>
    <name evidence="1" type="ordered locus">Dd703_3206</name>
</gene>
<reference evidence="1" key="1">
    <citation type="submission" date="2009-06" db="EMBL/GenBank/DDBJ databases">
        <title>Complete sequence of Dickeya dadantii Ech703.</title>
        <authorList>
            <consortium name="US DOE Joint Genome Institute"/>
            <person name="Lucas S."/>
            <person name="Copeland A."/>
            <person name="Lapidus A."/>
            <person name="Glavina del Rio T."/>
            <person name="Dalin E."/>
            <person name="Tice H."/>
            <person name="Bruce D."/>
            <person name="Goodwin L."/>
            <person name="Pitluck S."/>
            <person name="Chertkov O."/>
            <person name="Brettin T."/>
            <person name="Detter J.C."/>
            <person name="Han C."/>
            <person name="Larimer F."/>
            <person name="Land M."/>
            <person name="Hauser L."/>
            <person name="Kyrpides N."/>
            <person name="Mikhailova N."/>
            <person name="Balakrishnan V."/>
            <person name="Glasner J."/>
            <person name="Perna N.T."/>
        </authorList>
    </citation>
    <scope>NUCLEOTIDE SEQUENCE [LARGE SCALE GENOMIC DNA]</scope>
    <source>
        <strain evidence="1">Ech703</strain>
    </source>
</reference>
<dbReference type="RefSeq" id="WP_015854870.1">
    <property type="nucleotide sequence ID" value="NC_012880.1"/>
</dbReference>
<dbReference type="KEGG" id="dda:Dd703_3206"/>
<accession>C6CD99</accession>
<dbReference type="eggNOG" id="ENOG50340ME">
    <property type="taxonomic scope" value="Bacteria"/>
</dbReference>
<dbReference type="EMBL" id="CP001654">
    <property type="protein sequence ID" value="ACS86970.1"/>
    <property type="molecule type" value="Genomic_DNA"/>
</dbReference>
<keyword evidence="2" id="KW-1185">Reference proteome</keyword>
<dbReference type="HOGENOM" id="CLU_1052735_0_0_6"/>
<dbReference type="AlphaFoldDB" id="C6CD99"/>
<proteinExistence type="predicted"/>
<organism evidence="1 2">
    <name type="scientific">Musicola paradisiaca (strain Ech703)</name>
    <name type="common">Dickeya paradisiaca</name>
    <name type="synonym">Dickeya dadantii</name>
    <dbReference type="NCBI Taxonomy" id="579405"/>
    <lineage>
        <taxon>Bacteria</taxon>
        <taxon>Pseudomonadati</taxon>
        <taxon>Pseudomonadota</taxon>
        <taxon>Gammaproteobacteria</taxon>
        <taxon>Enterobacterales</taxon>
        <taxon>Pectobacteriaceae</taxon>
        <taxon>Musicola</taxon>
    </lineage>
</organism>
<dbReference type="STRING" id="579405.Dd703_3206"/>
<evidence type="ECO:0000313" key="1">
    <source>
        <dbReference type="EMBL" id="ACS86970.1"/>
    </source>
</evidence>
<sequence length="281" mass="31622">MSSLNGVNSPRVYFDEVMLFVDSCFQHDDGKLVVYLEAGHYNHRFGVDDFSLNTLNDAVEFGYQLIKKYQKNVKLVYGILIDDLGMACSDHSCTLTPASEPSQEKGGADLPDEIDIFIAANPLIKRDKLMIFSERTSKNRAIESIKKKIKQGSEGLMINDDEAGSEIKIALGKETPFLFARRQGEVFTAKCPAIISQHYKDVVMKLKQRFFESNNFIIIDWSEISDRTKVIQGKSALPIIQDDDLVNLTIVNVFFGDDEGQIVDVKCTLPQNHHCAETVMN</sequence>
<protein>
    <submittedName>
        <fullName evidence="1">Uncharacterized protein</fullName>
    </submittedName>
</protein>
<name>C6CD99_MUSP7</name>